<evidence type="ECO:0000256" key="1">
    <source>
        <dbReference type="ARBA" id="ARBA00010556"/>
    </source>
</evidence>
<dbReference type="InterPro" id="IPR051802">
    <property type="entry name" value="YfhM-like"/>
</dbReference>
<feature type="domain" description="Alpha-2-macroglobulin bait region" evidence="3">
    <location>
        <begin position="978"/>
        <end position="1120"/>
    </location>
</feature>
<dbReference type="Pfam" id="PF00207">
    <property type="entry name" value="A2M"/>
    <property type="match status" value="1"/>
</dbReference>
<dbReference type="InterPro" id="IPR002890">
    <property type="entry name" value="MG2"/>
</dbReference>
<dbReference type="Proteomes" id="UP000295793">
    <property type="component" value="Unassembled WGS sequence"/>
</dbReference>
<dbReference type="InterPro" id="IPR011625">
    <property type="entry name" value="A2M_N_BRD"/>
</dbReference>
<dbReference type="OrthoDB" id="9767116at2"/>
<proteinExistence type="inferred from homology"/>
<organism evidence="5 6">
    <name type="scientific">Reinekea marinisedimentorum</name>
    <dbReference type="NCBI Taxonomy" id="230495"/>
    <lineage>
        <taxon>Bacteria</taxon>
        <taxon>Pseudomonadati</taxon>
        <taxon>Pseudomonadota</taxon>
        <taxon>Gammaproteobacteria</taxon>
        <taxon>Oceanospirillales</taxon>
        <taxon>Saccharospirillaceae</taxon>
        <taxon>Reinekea</taxon>
    </lineage>
</organism>
<dbReference type="SMART" id="SM01419">
    <property type="entry name" value="Thiol-ester_cl"/>
    <property type="match status" value="1"/>
</dbReference>
<dbReference type="Pfam" id="PF01835">
    <property type="entry name" value="MG2"/>
    <property type="match status" value="1"/>
</dbReference>
<comment type="caution">
    <text evidence="5">The sequence shown here is derived from an EMBL/GenBank/DDBJ whole genome shotgun (WGS) entry which is preliminary data.</text>
</comment>
<evidence type="ECO:0008006" key="7">
    <source>
        <dbReference type="Google" id="ProtNLM"/>
    </source>
</evidence>
<comment type="similarity">
    <text evidence="1">Belongs to the protease inhibitor I39 (alpha-2-macroglobulin) family. Bacterial alpha-2-macroglobulin subfamily.</text>
</comment>
<dbReference type="PANTHER" id="PTHR40094:SF1">
    <property type="entry name" value="UBIQUITIN DOMAIN-CONTAINING PROTEIN"/>
    <property type="match status" value="1"/>
</dbReference>
<dbReference type="InterPro" id="IPR008930">
    <property type="entry name" value="Terpenoid_cyclase/PrenylTrfase"/>
</dbReference>
<gene>
    <name evidence="5" type="ORF">BCF53_1257</name>
</gene>
<evidence type="ECO:0000256" key="2">
    <source>
        <dbReference type="ARBA" id="ARBA00022729"/>
    </source>
</evidence>
<accession>A0A4R3HWA3</accession>
<dbReference type="Pfam" id="PF07678">
    <property type="entry name" value="TED_complement"/>
    <property type="match status" value="1"/>
</dbReference>
<dbReference type="SMART" id="SM01359">
    <property type="entry name" value="A2M_N_2"/>
    <property type="match status" value="1"/>
</dbReference>
<dbReference type="InterPro" id="IPR041462">
    <property type="entry name" value="Bact_A2M_MG6"/>
</dbReference>
<evidence type="ECO:0000259" key="4">
    <source>
        <dbReference type="SMART" id="SM01360"/>
    </source>
</evidence>
<reference evidence="5 6" key="1">
    <citation type="submission" date="2019-03" db="EMBL/GenBank/DDBJ databases">
        <title>Genomic Encyclopedia of Archaeal and Bacterial Type Strains, Phase II (KMG-II): from individual species to whole genera.</title>
        <authorList>
            <person name="Goeker M."/>
        </authorList>
    </citation>
    <scope>NUCLEOTIDE SEQUENCE [LARGE SCALE GENOMIC DNA]</scope>
    <source>
        <strain evidence="5 6">DSM 15388</strain>
    </source>
</reference>
<dbReference type="Pfam" id="PF17962">
    <property type="entry name" value="bMG6"/>
    <property type="match status" value="1"/>
</dbReference>
<dbReference type="CDD" id="cd02891">
    <property type="entry name" value="A2M_like"/>
    <property type="match status" value="1"/>
</dbReference>
<dbReference type="GO" id="GO:0004866">
    <property type="term" value="F:endopeptidase inhibitor activity"/>
    <property type="evidence" value="ECO:0007669"/>
    <property type="project" value="InterPro"/>
</dbReference>
<dbReference type="Gene3D" id="2.60.40.1930">
    <property type="match status" value="1"/>
</dbReference>
<dbReference type="PANTHER" id="PTHR40094">
    <property type="entry name" value="ALPHA-2-MACROGLOBULIN HOMOLOG"/>
    <property type="match status" value="1"/>
</dbReference>
<dbReference type="RefSeq" id="WP_132703863.1">
    <property type="nucleotide sequence ID" value="NZ_SLZR01000025.1"/>
</dbReference>
<dbReference type="EMBL" id="SLZR01000025">
    <property type="protein sequence ID" value="TCS36385.1"/>
    <property type="molecule type" value="Genomic_DNA"/>
</dbReference>
<evidence type="ECO:0000259" key="3">
    <source>
        <dbReference type="SMART" id="SM01359"/>
    </source>
</evidence>
<dbReference type="Gene3D" id="1.50.10.20">
    <property type="match status" value="1"/>
</dbReference>
<dbReference type="Pfam" id="PF17972">
    <property type="entry name" value="bMG5"/>
    <property type="match status" value="1"/>
</dbReference>
<dbReference type="InterPro" id="IPR021868">
    <property type="entry name" value="Alpha_2_Macroglob_MG3"/>
</dbReference>
<evidence type="ECO:0000313" key="5">
    <source>
        <dbReference type="EMBL" id="TCS36385.1"/>
    </source>
</evidence>
<dbReference type="InterPro" id="IPR047565">
    <property type="entry name" value="Alpha-macroglob_thiol-ester_cl"/>
</dbReference>
<dbReference type="InterPro" id="IPR001599">
    <property type="entry name" value="Macroglobln_a2"/>
</dbReference>
<dbReference type="InterPro" id="IPR041246">
    <property type="entry name" value="Bact_MG10"/>
</dbReference>
<dbReference type="Pfam" id="PF11974">
    <property type="entry name" value="bMG3"/>
    <property type="match status" value="1"/>
</dbReference>
<dbReference type="GO" id="GO:0005615">
    <property type="term" value="C:extracellular space"/>
    <property type="evidence" value="ECO:0007669"/>
    <property type="project" value="InterPro"/>
</dbReference>
<dbReference type="SMART" id="SM01360">
    <property type="entry name" value="A2M"/>
    <property type="match status" value="1"/>
</dbReference>
<dbReference type="SUPFAM" id="SSF48239">
    <property type="entry name" value="Terpenoid cyclases/Protein prenyltransferases"/>
    <property type="match status" value="1"/>
</dbReference>
<dbReference type="InterPro" id="IPR011626">
    <property type="entry name" value="Alpha-macroglobulin_TED"/>
</dbReference>
<feature type="domain" description="Alpha-2-macroglobulin" evidence="4">
    <location>
        <begin position="1185"/>
        <end position="1275"/>
    </location>
</feature>
<evidence type="ECO:0000313" key="6">
    <source>
        <dbReference type="Proteomes" id="UP000295793"/>
    </source>
</evidence>
<dbReference type="Pfam" id="PF07703">
    <property type="entry name" value="A2M_BRD"/>
    <property type="match status" value="1"/>
</dbReference>
<keyword evidence="2" id="KW-0732">Signal</keyword>
<keyword evidence="6" id="KW-1185">Reference proteome</keyword>
<dbReference type="InterPro" id="IPR041203">
    <property type="entry name" value="Bact_A2M_MG5"/>
</dbReference>
<name>A0A4R3HWA3_9GAMM</name>
<dbReference type="Pfam" id="PF17973">
    <property type="entry name" value="bMG10"/>
    <property type="match status" value="1"/>
</dbReference>
<protein>
    <recommendedName>
        <fullName evidence="7">Alpha-2-macroglobulin family protein</fullName>
    </recommendedName>
</protein>
<sequence>MIKRFLQLWLTTLLAIGISSYSFSVTGFSDAWSEILLEHSILAQSRTKPVRIRFQEDVTRTHQAGQDASSLVSVNSQAPWSATFISPREIEISPKTAWVSGEEIEITLRASALPEQHQNLKDYQFRVNVIEQTYAIQLNGLTVSSQAPSLANFSGTLSTSDSETAIHAEAVLKATLDNQPIAIQWQHSANGRAHDFYINRIEKTDAQQTLRLSWNTETIGLNETGTRDITIPVKNHFAISSIHQYREGYPIIKVTFTNVLAADQNLNGLVKLNGKNFKAKADGNALLLNLPAQFKGRAEVTLAAGIEDEYGKALQNPVSKVLNISREKPQVAFIGSGVILPDNEFLSIPFKTINAHSVQVTAFEVFDNNIGQFLQSNQLTSSENMHRVGRYLWRKTIRLPNVTPEEWQNFSLDATELFEQSPGSLFRLTLSINRGNAMLSCTEEQTQAPVVKEQNFKNYDSDYMVEASSWDFAEDYFNINGNSGNSNDPCENSYYRWSENTQASKNFMASNIGLIAKGDSSNRYSVITTDIASSAPLNNTELEFYNFQNQVIATAKTDDEGFASISLPAKPFYLLAKYGKERGVLRLETNASLPVSHFDVGGQQISDGLKGTIFGERGVWRPGDDIFLTFVLSDEESSLPENHPVTMRLYDARNRLVDTQTNNTPVGNFYRFNFATEEEAITGNWEVRAQVGGATFSKKLKIETVQPNRLKVELDFGDENTLLYANQTIKGHVFSQWLHGATAAELSTDVAVSLSSQKTHFDRGADFIFDDATRQYRGYKQYLVDSTLDAEGHLQFEAEINRPANAPGMMNANFTTRVYESSGQFSMATQSERFSPFDHYVGIKLPKGDAARGMLLTDVDHTVDIVSLDAEGQPVALEEVAVSLHKISWRWWWEKGTDDLGQYNSRDYKQGMAHGVVKTNKQGLGSWSFNVSYPTWGRFLVRACDLEGGHCTSKVVYIDWPGWAGRAQESKGVGASALTLTTDKTNYSVGDTAQVTVPAAQQGRALVSIENGSGIVDQYWHELTEDNTTLDIAITEEMAPNVYVNVTLIQPHSGKTNDRPIRMYGIVPLLVENPETRLTPTLVVPEVWGSNKQAEITVAEQDGKPMAYTLMVVDEGLLGLTRYRTPDLHSDFYKKEALGVTSWDMFDDVVGAYGGELERLLALGGGDSEEDSEAETRKKRFPPVVRVLGPFTLAANESQTHSFDMPEYLGQVRVMVVASQDRAYGSASEQVYVREALNILPSIPRAVSPGEQIAVPTLIFRNDPSFDTANMTIEVLEGDATVAGEPTMQIHFDESNEQIALFNLNVGNSVGWAKIKVTAEAGDNQAVATVDLPIVAATSTTTQVINQKIEGGEQWSFSAEPHGLAGTNHTSLMLSGALPFNLDSRLNYLIRYPHGCIEQTTSAAFPQLYLNGLTNLTEEEIAQTEDNIRKALVRLTSFQTSNGGFAYWPGQGEANEWGTNYAGHFMIEAIDAGYSVPNELFSNWLDYQAEQANNWTASNQERSMTSQAYRLYTLVLANEPDLAAMNRLRVVPGLSKTAALILAEGYHRYGLANAAASLNTHLPSDFTEASDNSTYGSSVRNQAIALRSAVVRGKDQEAEQLATQLGEAMASNQWYSTQTIAYTLLAFSEYLEGGGVGVDARVRINTAKPFDVKSEKPVNTTDLNAVQDEPAQVEISNNMKRPLYASVLIEGLPEAGDEVAVANKLSLNLEWLDSDGNPLESVQSLTQGNDIRLIVTVSNDTDRDVDNLALTKAFPSGWEIENKRFEGELSDDAFDYQDIRDDRVHTYFSLKAGEQRSFNVALHSTYAGIFYLPGVHVEAMYDNTYQASTVGQWVEVIR</sequence>